<evidence type="ECO:0000256" key="8">
    <source>
        <dbReference type="SAM" id="SignalP"/>
    </source>
</evidence>
<feature type="signal peptide" evidence="8">
    <location>
        <begin position="1"/>
        <end position="19"/>
    </location>
</feature>
<dbReference type="EC" id="5.2.1.8" evidence="2 5"/>
<feature type="domain" description="PPIase FKBP-type" evidence="9">
    <location>
        <begin position="43"/>
        <end position="131"/>
    </location>
</feature>
<dbReference type="Pfam" id="PF12400">
    <property type="entry name" value="STIMATE"/>
    <property type="match status" value="1"/>
</dbReference>
<protein>
    <recommendedName>
        <fullName evidence="2 5">peptidylprolyl isomerase</fullName>
        <ecNumber evidence="2 5">5.2.1.8</ecNumber>
    </recommendedName>
</protein>
<keyword evidence="7" id="KW-0472">Membrane</keyword>
<feature type="region of interest" description="Disordered" evidence="6">
    <location>
        <begin position="397"/>
        <end position="489"/>
    </location>
</feature>
<feature type="transmembrane region" description="Helical" evidence="7">
    <location>
        <begin position="178"/>
        <end position="200"/>
    </location>
</feature>
<evidence type="ECO:0000256" key="2">
    <source>
        <dbReference type="ARBA" id="ARBA00013194"/>
    </source>
</evidence>
<keyword evidence="8" id="KW-0732">Signal</keyword>
<dbReference type="InterPro" id="IPR001179">
    <property type="entry name" value="PPIase_FKBP_dom"/>
</dbReference>
<dbReference type="SUPFAM" id="SSF54534">
    <property type="entry name" value="FKBP-like"/>
    <property type="match status" value="1"/>
</dbReference>
<dbReference type="GO" id="GO:0003755">
    <property type="term" value="F:peptidyl-prolyl cis-trans isomerase activity"/>
    <property type="evidence" value="ECO:0007669"/>
    <property type="project" value="UniProtKB-KW"/>
</dbReference>
<evidence type="ECO:0000256" key="3">
    <source>
        <dbReference type="ARBA" id="ARBA00023110"/>
    </source>
</evidence>
<dbReference type="PANTHER" id="PTHR31735:SF1">
    <property type="entry name" value="VACUOLAR MEMBRANE PROTEIN YPL162C"/>
    <property type="match status" value="1"/>
</dbReference>
<evidence type="ECO:0000256" key="7">
    <source>
        <dbReference type="SAM" id="Phobius"/>
    </source>
</evidence>
<evidence type="ECO:0000256" key="5">
    <source>
        <dbReference type="PROSITE-ProRule" id="PRU00277"/>
    </source>
</evidence>
<evidence type="ECO:0000256" key="1">
    <source>
        <dbReference type="ARBA" id="ARBA00000971"/>
    </source>
</evidence>
<proteinExistence type="predicted"/>
<dbReference type="PROSITE" id="PS50059">
    <property type="entry name" value="FKBP_PPIASE"/>
    <property type="match status" value="1"/>
</dbReference>
<evidence type="ECO:0000256" key="6">
    <source>
        <dbReference type="SAM" id="MobiDB-lite"/>
    </source>
</evidence>
<dbReference type="InterPro" id="IPR022127">
    <property type="entry name" value="STIMATE/YPL162C"/>
</dbReference>
<evidence type="ECO:0000313" key="10">
    <source>
        <dbReference type="EMBL" id="KAF2147096.1"/>
    </source>
</evidence>
<feature type="transmembrane region" description="Helical" evidence="7">
    <location>
        <begin position="268"/>
        <end position="288"/>
    </location>
</feature>
<accession>A0A6A6BSM8</accession>
<dbReference type="Pfam" id="PF00254">
    <property type="entry name" value="FKBP_C"/>
    <property type="match status" value="1"/>
</dbReference>
<dbReference type="PANTHER" id="PTHR31735">
    <property type="entry name" value="VACUOLAR MEMBRANE PROTEIN YPL162C"/>
    <property type="match status" value="1"/>
</dbReference>
<dbReference type="OrthoDB" id="431202at2759"/>
<name>A0A6A6BSM8_9PEZI</name>
<dbReference type="Proteomes" id="UP000799438">
    <property type="component" value="Unassembled WGS sequence"/>
</dbReference>
<dbReference type="FunFam" id="3.10.50.40:FF:000006">
    <property type="entry name" value="Peptidyl-prolyl cis-trans isomerase"/>
    <property type="match status" value="1"/>
</dbReference>
<feature type="chain" id="PRO_5025328147" description="peptidylprolyl isomerase" evidence="8">
    <location>
        <begin position="20"/>
        <end position="489"/>
    </location>
</feature>
<dbReference type="Gene3D" id="3.10.50.40">
    <property type="match status" value="1"/>
</dbReference>
<feature type="compositionally biased region" description="Basic and acidic residues" evidence="6">
    <location>
        <begin position="155"/>
        <end position="172"/>
    </location>
</feature>
<dbReference type="InterPro" id="IPR046357">
    <property type="entry name" value="PPIase_dom_sf"/>
</dbReference>
<evidence type="ECO:0000313" key="11">
    <source>
        <dbReference type="Proteomes" id="UP000799438"/>
    </source>
</evidence>
<dbReference type="GO" id="GO:0016020">
    <property type="term" value="C:membrane"/>
    <property type="evidence" value="ECO:0007669"/>
    <property type="project" value="TreeGrafter"/>
</dbReference>
<feature type="transmembrane region" description="Helical" evidence="7">
    <location>
        <begin position="366"/>
        <end position="387"/>
    </location>
</feature>
<keyword evidence="7" id="KW-1133">Transmembrane helix</keyword>
<evidence type="ECO:0000259" key="9">
    <source>
        <dbReference type="PROSITE" id="PS50059"/>
    </source>
</evidence>
<feature type="transmembrane region" description="Helical" evidence="7">
    <location>
        <begin position="221"/>
        <end position="239"/>
    </location>
</feature>
<feature type="compositionally biased region" description="Basic and acidic residues" evidence="6">
    <location>
        <begin position="133"/>
        <end position="144"/>
    </location>
</feature>
<feature type="transmembrane region" description="Helical" evidence="7">
    <location>
        <begin position="326"/>
        <end position="346"/>
    </location>
</feature>
<dbReference type="AlphaFoldDB" id="A0A6A6BSM8"/>
<gene>
    <name evidence="10" type="ORF">K452DRAFT_217792</name>
</gene>
<keyword evidence="7" id="KW-0812">Transmembrane</keyword>
<feature type="compositionally biased region" description="Low complexity" evidence="6">
    <location>
        <begin position="470"/>
        <end position="479"/>
    </location>
</feature>
<sequence>MRLFTAAPALLFLASLVTAAKQSDGLNIEFTRNTTCTRKSRAGDTISVHYRGSLKSDGSVFDESYKRGEPFQFTLGEGYVIAGWDLGLQDMCIGDARKLIIPPELGYGEFGSGPIPPKATLIFDTELMGIDGVKPDSHPPKPDLEVPPPPPPSADEAKHGDGNGPKDGHANNDSECRLLGPFALVVQAALGGLALLALVFKRWRETPRRPLKIWFFDVSKQVVGSGLLHLANLFMSMLSSGRFSVTAEDKLKAGFSHKEEDMPNPCSFYLLNLAIDTTLGIPILVLLLRVLHALFLHTPIANPPESIKSGHYGTPPRANWWLKQSFIYFIGLFGMKFCVFVIFQLLPWIAWVGDWALRWTEGNEALQITFVMFIFPVCMNAVQYYIIDSFIKDPAGGSGHGPIPSGEPSAEDEERQRLRRGSLDEDEDDEDFTPGGNNIDTRAKSSGHGALKEANPLPMPEYDPEVDGASSSSPRSSKSGAEVKETVRR</sequence>
<keyword evidence="11" id="KW-1185">Reference proteome</keyword>
<evidence type="ECO:0000256" key="4">
    <source>
        <dbReference type="ARBA" id="ARBA00023235"/>
    </source>
</evidence>
<dbReference type="GeneID" id="54293812"/>
<keyword evidence="4 5" id="KW-0413">Isomerase</keyword>
<comment type="catalytic activity">
    <reaction evidence="1 5">
        <text>[protein]-peptidylproline (omega=180) = [protein]-peptidylproline (omega=0)</text>
        <dbReference type="Rhea" id="RHEA:16237"/>
        <dbReference type="Rhea" id="RHEA-COMP:10747"/>
        <dbReference type="Rhea" id="RHEA-COMP:10748"/>
        <dbReference type="ChEBI" id="CHEBI:83833"/>
        <dbReference type="ChEBI" id="CHEBI:83834"/>
        <dbReference type="EC" id="5.2.1.8"/>
    </reaction>
</comment>
<organism evidence="10 11">
    <name type="scientific">Aplosporella prunicola CBS 121167</name>
    <dbReference type="NCBI Taxonomy" id="1176127"/>
    <lineage>
        <taxon>Eukaryota</taxon>
        <taxon>Fungi</taxon>
        <taxon>Dikarya</taxon>
        <taxon>Ascomycota</taxon>
        <taxon>Pezizomycotina</taxon>
        <taxon>Dothideomycetes</taxon>
        <taxon>Dothideomycetes incertae sedis</taxon>
        <taxon>Botryosphaeriales</taxon>
        <taxon>Aplosporellaceae</taxon>
        <taxon>Aplosporella</taxon>
    </lineage>
</organism>
<feature type="region of interest" description="Disordered" evidence="6">
    <location>
        <begin position="132"/>
        <end position="172"/>
    </location>
</feature>
<dbReference type="EMBL" id="ML995474">
    <property type="protein sequence ID" value="KAF2147096.1"/>
    <property type="molecule type" value="Genomic_DNA"/>
</dbReference>
<keyword evidence="3 5" id="KW-0697">Rotamase</keyword>
<reference evidence="10" key="1">
    <citation type="journal article" date="2020" name="Stud. Mycol.">
        <title>101 Dothideomycetes genomes: a test case for predicting lifestyles and emergence of pathogens.</title>
        <authorList>
            <person name="Haridas S."/>
            <person name="Albert R."/>
            <person name="Binder M."/>
            <person name="Bloem J."/>
            <person name="Labutti K."/>
            <person name="Salamov A."/>
            <person name="Andreopoulos B."/>
            <person name="Baker S."/>
            <person name="Barry K."/>
            <person name="Bills G."/>
            <person name="Bluhm B."/>
            <person name="Cannon C."/>
            <person name="Castanera R."/>
            <person name="Culley D."/>
            <person name="Daum C."/>
            <person name="Ezra D."/>
            <person name="Gonzalez J."/>
            <person name="Henrissat B."/>
            <person name="Kuo A."/>
            <person name="Liang C."/>
            <person name="Lipzen A."/>
            <person name="Lutzoni F."/>
            <person name="Magnuson J."/>
            <person name="Mondo S."/>
            <person name="Nolan M."/>
            <person name="Ohm R."/>
            <person name="Pangilinan J."/>
            <person name="Park H.-J."/>
            <person name="Ramirez L."/>
            <person name="Alfaro M."/>
            <person name="Sun H."/>
            <person name="Tritt A."/>
            <person name="Yoshinaga Y."/>
            <person name="Zwiers L.-H."/>
            <person name="Turgeon B."/>
            <person name="Goodwin S."/>
            <person name="Spatafora J."/>
            <person name="Crous P."/>
            <person name="Grigoriev I."/>
        </authorList>
    </citation>
    <scope>NUCLEOTIDE SEQUENCE</scope>
    <source>
        <strain evidence="10">CBS 121167</strain>
    </source>
</reference>
<dbReference type="RefSeq" id="XP_033402804.1">
    <property type="nucleotide sequence ID" value="XM_033536316.1"/>
</dbReference>